<comment type="caution">
    <text evidence="2">The sequence shown here is derived from an EMBL/GenBank/DDBJ whole genome shotgun (WGS) entry which is preliminary data.</text>
</comment>
<keyword evidence="1" id="KW-0732">Signal</keyword>
<feature type="chain" id="PRO_5025374656" description="DUF995 domain-containing protein" evidence="1">
    <location>
        <begin position="22"/>
        <end position="116"/>
    </location>
</feature>
<dbReference type="EMBL" id="WUWG01000003">
    <property type="protein sequence ID" value="MXU65751.1"/>
    <property type="molecule type" value="Genomic_DNA"/>
</dbReference>
<feature type="signal peptide" evidence="1">
    <location>
        <begin position="1"/>
        <end position="21"/>
    </location>
</feature>
<dbReference type="RefSeq" id="WP_160854512.1">
    <property type="nucleotide sequence ID" value="NZ_WUWG01000003.1"/>
</dbReference>
<organism evidence="2 3">
    <name type="scientific">Oceanomicrobium pacificus</name>
    <dbReference type="NCBI Taxonomy" id="2692916"/>
    <lineage>
        <taxon>Bacteria</taxon>
        <taxon>Pseudomonadati</taxon>
        <taxon>Pseudomonadota</taxon>
        <taxon>Alphaproteobacteria</taxon>
        <taxon>Rhodobacterales</taxon>
        <taxon>Paracoccaceae</taxon>
        <taxon>Oceanomicrobium</taxon>
    </lineage>
</organism>
<protein>
    <recommendedName>
        <fullName evidence="4">DUF995 domain-containing protein</fullName>
    </recommendedName>
</protein>
<dbReference type="AlphaFoldDB" id="A0A6B0U475"/>
<reference evidence="2 3" key="1">
    <citation type="submission" date="2019-12" db="EMBL/GenBank/DDBJ databases">
        <title>Strain KN286 was isolated from seawater, which was collected from Caroline Seamount in the tropical western Pacific.</title>
        <authorList>
            <person name="Wang Q."/>
        </authorList>
    </citation>
    <scope>NUCLEOTIDE SEQUENCE [LARGE SCALE GENOMIC DNA]</scope>
    <source>
        <strain evidence="2 3">KN286</strain>
    </source>
</reference>
<keyword evidence="3" id="KW-1185">Reference proteome</keyword>
<accession>A0A6B0U475</accession>
<evidence type="ECO:0000256" key="1">
    <source>
        <dbReference type="SAM" id="SignalP"/>
    </source>
</evidence>
<gene>
    <name evidence="2" type="ORF">GSH16_09845</name>
</gene>
<proteinExistence type="predicted"/>
<name>A0A6B0U475_9RHOB</name>
<dbReference type="Proteomes" id="UP000436016">
    <property type="component" value="Unassembled WGS sequence"/>
</dbReference>
<sequence length="116" mass="13202">MVGIRIAGVAIALLCAHPLAAQEWQRLNDGELLTTLSGKSVAFDDRSNAYHSSGRLHETGARDLWGYWRVERGQLCHQMRGEQAWSCYRVSASWRDGLQLLRFRDDTGREQDGRIE</sequence>
<evidence type="ECO:0008006" key="4">
    <source>
        <dbReference type="Google" id="ProtNLM"/>
    </source>
</evidence>
<evidence type="ECO:0000313" key="2">
    <source>
        <dbReference type="EMBL" id="MXU65751.1"/>
    </source>
</evidence>
<evidence type="ECO:0000313" key="3">
    <source>
        <dbReference type="Proteomes" id="UP000436016"/>
    </source>
</evidence>